<feature type="transmembrane region" description="Helical" evidence="2">
    <location>
        <begin position="158"/>
        <end position="179"/>
    </location>
</feature>
<accession>A0A9D1YTD0</accession>
<dbReference type="InterPro" id="IPR010539">
    <property type="entry name" value="BaxI_1-like"/>
</dbReference>
<feature type="transmembrane region" description="Helical" evidence="2">
    <location>
        <begin position="268"/>
        <end position="292"/>
    </location>
</feature>
<evidence type="ECO:0000256" key="2">
    <source>
        <dbReference type="SAM" id="Phobius"/>
    </source>
</evidence>
<feature type="transmembrane region" description="Helical" evidence="2">
    <location>
        <begin position="129"/>
        <end position="152"/>
    </location>
</feature>
<dbReference type="PANTHER" id="PTHR41282:SF1">
    <property type="entry name" value="CONSERVED TRANSMEMBRANE PROTEIN-RELATED"/>
    <property type="match status" value="1"/>
</dbReference>
<feature type="transmembrane region" description="Helical" evidence="2">
    <location>
        <begin position="102"/>
        <end position="122"/>
    </location>
</feature>
<feature type="transmembrane region" description="Helical" evidence="2">
    <location>
        <begin position="226"/>
        <end position="248"/>
    </location>
</feature>
<reference evidence="3" key="1">
    <citation type="journal article" date="2021" name="PeerJ">
        <title>Extensive microbial diversity within the chicken gut microbiome revealed by metagenomics and culture.</title>
        <authorList>
            <person name="Gilroy R."/>
            <person name="Ravi A."/>
            <person name="Getino M."/>
            <person name="Pursley I."/>
            <person name="Horton D.L."/>
            <person name="Alikhan N.F."/>
            <person name="Baker D."/>
            <person name="Gharbi K."/>
            <person name="Hall N."/>
            <person name="Watson M."/>
            <person name="Adriaenssens E.M."/>
            <person name="Foster-Nyarko E."/>
            <person name="Jarju S."/>
            <person name="Secka A."/>
            <person name="Antonio M."/>
            <person name="Oren A."/>
            <person name="Chaudhuri R.R."/>
            <person name="La Ragione R."/>
            <person name="Hildebrand F."/>
            <person name="Pallen M.J."/>
        </authorList>
    </citation>
    <scope>NUCLEOTIDE SEQUENCE</scope>
    <source>
        <strain evidence="3">ChiGjej1B1-98</strain>
    </source>
</reference>
<feature type="compositionally biased region" description="Polar residues" evidence="1">
    <location>
        <begin position="1"/>
        <end position="18"/>
    </location>
</feature>
<keyword evidence="2" id="KW-0812">Transmembrane</keyword>
<dbReference type="EMBL" id="DXDC01000072">
    <property type="protein sequence ID" value="HIY65121.1"/>
    <property type="molecule type" value="Genomic_DNA"/>
</dbReference>
<feature type="transmembrane region" description="Helical" evidence="2">
    <location>
        <begin position="191"/>
        <end position="214"/>
    </location>
</feature>
<dbReference type="Proteomes" id="UP000824005">
    <property type="component" value="Unassembled WGS sequence"/>
</dbReference>
<evidence type="ECO:0000256" key="1">
    <source>
        <dbReference type="SAM" id="MobiDB-lite"/>
    </source>
</evidence>
<keyword evidence="2" id="KW-0472">Membrane</keyword>
<protein>
    <submittedName>
        <fullName evidence="3">Bax inhibitor-1/YccA family protein</fullName>
    </submittedName>
</protein>
<organism evidence="3 4">
    <name type="scientific">Candidatus Agrococcus pullicola</name>
    <dbReference type="NCBI Taxonomy" id="2838429"/>
    <lineage>
        <taxon>Bacteria</taxon>
        <taxon>Bacillati</taxon>
        <taxon>Actinomycetota</taxon>
        <taxon>Actinomycetes</taxon>
        <taxon>Micrococcales</taxon>
        <taxon>Microbacteriaceae</taxon>
        <taxon>Agrococcus</taxon>
    </lineage>
</organism>
<sequence length="294" mass="31794">MSNPAFNSNPAFTNNPNRAHSWGQQQGQQFGQQFGGQQQYGQAAPSAQQLNDIYDRPAATPQDTGRMSIDGTIVKTAMTLGVVAIGFVVTMAAFFAGLEGPFYALTYGGALVGFILALVNIFKREPSRGLILAYALAQGFFLGGISTMFEFLLGMPGIIMQALIATACVFGATLALYAFRIVRTSPRLTKIFFIALIGYALFSIVNVVLMLTGATQNEFGLRTMEVFGIPLGLILGVLAVLLGAYSLVMDFEMAENGVKRGAPAKYEWSAAFGITVTIIWLYIEILRIIAILRR</sequence>
<evidence type="ECO:0000313" key="3">
    <source>
        <dbReference type="EMBL" id="HIY65121.1"/>
    </source>
</evidence>
<gene>
    <name evidence="3" type="ORF">H9830_02455</name>
</gene>
<feature type="region of interest" description="Disordered" evidence="1">
    <location>
        <begin position="1"/>
        <end position="35"/>
    </location>
</feature>
<feature type="compositionally biased region" description="Low complexity" evidence="1">
    <location>
        <begin position="23"/>
        <end position="35"/>
    </location>
</feature>
<proteinExistence type="predicted"/>
<evidence type="ECO:0000313" key="4">
    <source>
        <dbReference type="Proteomes" id="UP000824005"/>
    </source>
</evidence>
<keyword evidence="2" id="KW-1133">Transmembrane helix</keyword>
<dbReference type="Pfam" id="PF12811">
    <property type="entry name" value="BaxI_1"/>
    <property type="match status" value="1"/>
</dbReference>
<comment type="caution">
    <text evidence="3">The sequence shown here is derived from an EMBL/GenBank/DDBJ whole genome shotgun (WGS) entry which is preliminary data.</text>
</comment>
<feature type="transmembrane region" description="Helical" evidence="2">
    <location>
        <begin position="76"/>
        <end position="96"/>
    </location>
</feature>
<dbReference type="PIRSF" id="PIRSF009160">
    <property type="entry name" value="UCP009160"/>
    <property type="match status" value="1"/>
</dbReference>
<dbReference type="AlphaFoldDB" id="A0A9D1YTD0"/>
<reference evidence="3" key="2">
    <citation type="submission" date="2021-04" db="EMBL/GenBank/DDBJ databases">
        <authorList>
            <person name="Gilroy R."/>
        </authorList>
    </citation>
    <scope>NUCLEOTIDE SEQUENCE</scope>
    <source>
        <strain evidence="3">ChiGjej1B1-98</strain>
    </source>
</reference>
<name>A0A9D1YTD0_9MICO</name>
<dbReference type="PANTHER" id="PTHR41282">
    <property type="entry name" value="CONSERVED TRANSMEMBRANE PROTEIN-RELATED"/>
    <property type="match status" value="1"/>
</dbReference>